<keyword evidence="26" id="KW-1185">Reference proteome</keyword>
<evidence type="ECO:0000256" key="4">
    <source>
        <dbReference type="ARBA" id="ARBA00010973"/>
    </source>
</evidence>
<dbReference type="SUPFAM" id="SSF88713">
    <property type="entry name" value="Glycoside hydrolase/deacetylase"/>
    <property type="match status" value="1"/>
</dbReference>
<keyword evidence="16" id="KW-0170">Cobalt</keyword>
<dbReference type="GO" id="GO:0004099">
    <property type="term" value="F:chitin deacetylase activity"/>
    <property type="evidence" value="ECO:0007669"/>
    <property type="project" value="UniProtKB-EC"/>
</dbReference>
<keyword evidence="7" id="KW-0964">Secreted</keyword>
<keyword evidence="14" id="KW-0325">Glycoprotein</keyword>
<dbReference type="GO" id="GO:0009272">
    <property type="term" value="P:fungal-type cell wall biogenesis"/>
    <property type="evidence" value="ECO:0007669"/>
    <property type="project" value="UniProtKB-ARBA"/>
</dbReference>
<feature type="chain" id="PRO_5043979213" description="chitin deacetylase" evidence="23">
    <location>
        <begin position="18"/>
        <end position="483"/>
    </location>
</feature>
<keyword evidence="12" id="KW-0146">Chitin degradation</keyword>
<keyword evidence="9" id="KW-0479">Metal-binding</keyword>
<dbReference type="PROSITE" id="PS51677">
    <property type="entry name" value="NODB"/>
    <property type="match status" value="1"/>
</dbReference>
<comment type="similarity">
    <text evidence="4">Belongs to the polysaccharide deacetylase family.</text>
</comment>
<accession>A0AAW0E2H0</accession>
<keyword evidence="19" id="KW-0624">Polysaccharide degradation</keyword>
<keyword evidence="13" id="KW-0472">Membrane</keyword>
<feature type="region of interest" description="Disordered" evidence="22">
    <location>
        <begin position="428"/>
        <end position="448"/>
    </location>
</feature>
<evidence type="ECO:0000313" key="26">
    <source>
        <dbReference type="Proteomes" id="UP001383192"/>
    </source>
</evidence>
<dbReference type="PANTHER" id="PTHR10587:SF133">
    <property type="entry name" value="CHITIN DEACETYLASE 1-RELATED"/>
    <property type="match status" value="1"/>
</dbReference>
<evidence type="ECO:0000256" key="6">
    <source>
        <dbReference type="ARBA" id="ARBA00022512"/>
    </source>
</evidence>
<keyword evidence="11 25" id="KW-0378">Hydrolase</keyword>
<evidence type="ECO:0000256" key="1">
    <source>
        <dbReference type="ARBA" id="ARBA00001941"/>
    </source>
</evidence>
<evidence type="ECO:0000256" key="20">
    <source>
        <dbReference type="ARBA" id="ARBA00024056"/>
    </source>
</evidence>
<protein>
    <recommendedName>
        <fullName evidence="20">chitin deacetylase</fullName>
        <ecNumber evidence="20">3.5.1.41</ecNumber>
    </recommendedName>
</protein>
<evidence type="ECO:0000256" key="17">
    <source>
        <dbReference type="ARBA" id="ARBA00023288"/>
    </source>
</evidence>
<keyword evidence="18" id="KW-0961">Cell wall biogenesis/degradation</keyword>
<dbReference type="InterPro" id="IPR002509">
    <property type="entry name" value="NODB_dom"/>
</dbReference>
<dbReference type="EMBL" id="JAYKXP010000005">
    <property type="protein sequence ID" value="KAK7058333.1"/>
    <property type="molecule type" value="Genomic_DNA"/>
</dbReference>
<evidence type="ECO:0000256" key="23">
    <source>
        <dbReference type="SAM" id="SignalP"/>
    </source>
</evidence>
<dbReference type="GO" id="GO:0046872">
    <property type="term" value="F:metal ion binding"/>
    <property type="evidence" value="ECO:0007669"/>
    <property type="project" value="UniProtKB-KW"/>
</dbReference>
<keyword evidence="8" id="KW-0336">GPI-anchor</keyword>
<dbReference type="InterPro" id="IPR011330">
    <property type="entry name" value="Glyco_hydro/deAcase_b/a-brl"/>
</dbReference>
<keyword evidence="10 23" id="KW-0732">Signal</keyword>
<keyword evidence="5" id="KW-1003">Cell membrane</keyword>
<organism evidence="25 26">
    <name type="scientific">Paramarasmius palmivorus</name>
    <dbReference type="NCBI Taxonomy" id="297713"/>
    <lineage>
        <taxon>Eukaryota</taxon>
        <taxon>Fungi</taxon>
        <taxon>Dikarya</taxon>
        <taxon>Basidiomycota</taxon>
        <taxon>Agaricomycotina</taxon>
        <taxon>Agaricomycetes</taxon>
        <taxon>Agaricomycetidae</taxon>
        <taxon>Agaricales</taxon>
        <taxon>Marasmiineae</taxon>
        <taxon>Marasmiaceae</taxon>
        <taxon>Paramarasmius</taxon>
    </lineage>
</organism>
<evidence type="ECO:0000256" key="9">
    <source>
        <dbReference type="ARBA" id="ARBA00022723"/>
    </source>
</evidence>
<dbReference type="GO" id="GO:0006032">
    <property type="term" value="P:chitin catabolic process"/>
    <property type="evidence" value="ECO:0007669"/>
    <property type="project" value="UniProtKB-KW"/>
</dbReference>
<evidence type="ECO:0000256" key="16">
    <source>
        <dbReference type="ARBA" id="ARBA00023285"/>
    </source>
</evidence>
<evidence type="ECO:0000256" key="21">
    <source>
        <dbReference type="ARBA" id="ARBA00048494"/>
    </source>
</evidence>
<evidence type="ECO:0000256" key="10">
    <source>
        <dbReference type="ARBA" id="ARBA00022729"/>
    </source>
</evidence>
<reference evidence="25 26" key="1">
    <citation type="submission" date="2024-01" db="EMBL/GenBank/DDBJ databases">
        <title>A draft genome for a cacao thread blight-causing isolate of Paramarasmius palmivorus.</title>
        <authorList>
            <person name="Baruah I.K."/>
            <person name="Bukari Y."/>
            <person name="Amoako-Attah I."/>
            <person name="Meinhardt L.W."/>
            <person name="Bailey B.A."/>
            <person name="Cohen S.P."/>
        </authorList>
    </citation>
    <scope>NUCLEOTIDE SEQUENCE [LARGE SCALE GENOMIC DNA]</scope>
    <source>
        <strain evidence="25 26">GH-12</strain>
    </source>
</reference>
<evidence type="ECO:0000256" key="7">
    <source>
        <dbReference type="ARBA" id="ARBA00022525"/>
    </source>
</evidence>
<proteinExistence type="inferred from homology"/>
<dbReference type="GO" id="GO:0000272">
    <property type="term" value="P:polysaccharide catabolic process"/>
    <property type="evidence" value="ECO:0007669"/>
    <property type="project" value="UniProtKB-KW"/>
</dbReference>
<evidence type="ECO:0000256" key="3">
    <source>
        <dbReference type="ARBA" id="ARBA00004609"/>
    </source>
</evidence>
<evidence type="ECO:0000256" key="14">
    <source>
        <dbReference type="ARBA" id="ARBA00023180"/>
    </source>
</evidence>
<evidence type="ECO:0000256" key="13">
    <source>
        <dbReference type="ARBA" id="ARBA00023136"/>
    </source>
</evidence>
<evidence type="ECO:0000256" key="19">
    <source>
        <dbReference type="ARBA" id="ARBA00023326"/>
    </source>
</evidence>
<feature type="signal peptide" evidence="23">
    <location>
        <begin position="1"/>
        <end position="17"/>
    </location>
</feature>
<dbReference type="FunFam" id="3.20.20.370:FF:000004">
    <property type="entry name" value="Related to Chitin deacetylase"/>
    <property type="match status" value="1"/>
</dbReference>
<comment type="cofactor">
    <cofactor evidence="1">
        <name>Co(2+)</name>
        <dbReference type="ChEBI" id="CHEBI:48828"/>
    </cofactor>
</comment>
<sequence length="483" mass="50755">MLSSTLLSFAALSLVSASKLEHAARQATSASAPASAPASQSGSATASVSSPASASQVPLTVQLASTNPTAVPLSSIVANEATSATIPLGTTYAAGSTPTAVTNAPPLPNIASFNPRLYPALDTKPPIDSPEVQQWKQEVAATGLQIPDISVTLPGMFCGCPANLDAANNKSRCWWTCGGCTQPSDITDCPTKNTWGLTYDDGPSFYTPNLLQYLDEQKLHATFFVVGSRVISFPATLQTEYMSGHQIGVHTWSHPPLTTLTNDEIIAELGWTKKAIQDVLGVTPNTMRPPYGDIDDRVRAISLAMGLVPVMWTREDAGHTFDTDGKFDLYKQAELSINHFTDFNIHSGLTSVNQVLNNWQSILGNASQRDTGFIVLEHDLFEETVQVATGYILPDAIAKGLKMEPVVTCLNKPLDDAYIQLNDNKTNPPPVSAGSAAGTISSGAPGSAQATGGVGHNGAVQNVGGSIGMLACTAIFLLALSSL</sequence>
<evidence type="ECO:0000256" key="18">
    <source>
        <dbReference type="ARBA" id="ARBA00023316"/>
    </source>
</evidence>
<dbReference type="GO" id="GO:0098552">
    <property type="term" value="C:side of membrane"/>
    <property type="evidence" value="ECO:0007669"/>
    <property type="project" value="UniProtKB-KW"/>
</dbReference>
<gene>
    <name evidence="25" type="primary">CDA2</name>
    <name evidence="25" type="ORF">VNI00_001964</name>
</gene>
<feature type="domain" description="NodB homology" evidence="24">
    <location>
        <begin position="193"/>
        <end position="404"/>
    </location>
</feature>
<dbReference type="PANTHER" id="PTHR10587">
    <property type="entry name" value="GLYCOSYL TRANSFERASE-RELATED"/>
    <property type="match status" value="1"/>
</dbReference>
<evidence type="ECO:0000256" key="15">
    <source>
        <dbReference type="ARBA" id="ARBA00023277"/>
    </source>
</evidence>
<name>A0AAW0E2H0_9AGAR</name>
<dbReference type="InterPro" id="IPR050248">
    <property type="entry name" value="Polysacc_deacetylase_ArnD"/>
</dbReference>
<comment type="subcellular location">
    <subcellularLocation>
        <location evidence="3">Cell membrane</location>
        <topology evidence="3">Lipid-anchor</topology>
        <topology evidence="3">GPI-anchor</topology>
    </subcellularLocation>
    <subcellularLocation>
        <location evidence="2">Secreted</location>
        <location evidence="2">Cell wall</location>
    </subcellularLocation>
</comment>
<dbReference type="GO" id="GO:0005886">
    <property type="term" value="C:plasma membrane"/>
    <property type="evidence" value="ECO:0007669"/>
    <property type="project" value="UniProtKB-SubCell"/>
</dbReference>
<dbReference type="Pfam" id="PF01522">
    <property type="entry name" value="Polysacc_deac_1"/>
    <property type="match status" value="1"/>
</dbReference>
<evidence type="ECO:0000256" key="22">
    <source>
        <dbReference type="SAM" id="MobiDB-lite"/>
    </source>
</evidence>
<evidence type="ECO:0000256" key="5">
    <source>
        <dbReference type="ARBA" id="ARBA00022475"/>
    </source>
</evidence>
<comment type="caution">
    <text evidence="25">The sequence shown here is derived from an EMBL/GenBank/DDBJ whole genome shotgun (WGS) entry which is preliminary data.</text>
</comment>
<keyword evidence="17" id="KW-0449">Lipoprotein</keyword>
<dbReference type="GO" id="GO:0071555">
    <property type="term" value="P:cell wall organization"/>
    <property type="evidence" value="ECO:0007669"/>
    <property type="project" value="UniProtKB-KW"/>
</dbReference>
<dbReference type="EC" id="3.5.1.41" evidence="20"/>
<keyword evidence="6" id="KW-0134">Cell wall</keyword>
<evidence type="ECO:0000256" key="11">
    <source>
        <dbReference type="ARBA" id="ARBA00022801"/>
    </source>
</evidence>
<dbReference type="AlphaFoldDB" id="A0AAW0E2H0"/>
<dbReference type="Gene3D" id="3.20.20.370">
    <property type="entry name" value="Glycoside hydrolase/deacetylase"/>
    <property type="match status" value="1"/>
</dbReference>
<dbReference type="Proteomes" id="UP001383192">
    <property type="component" value="Unassembled WGS sequence"/>
</dbReference>
<evidence type="ECO:0000256" key="12">
    <source>
        <dbReference type="ARBA" id="ARBA00023024"/>
    </source>
</evidence>
<feature type="region of interest" description="Disordered" evidence="22">
    <location>
        <begin position="30"/>
        <end position="50"/>
    </location>
</feature>
<feature type="compositionally biased region" description="Low complexity" evidence="22">
    <location>
        <begin position="432"/>
        <end position="448"/>
    </location>
</feature>
<evidence type="ECO:0000256" key="2">
    <source>
        <dbReference type="ARBA" id="ARBA00004191"/>
    </source>
</evidence>
<evidence type="ECO:0000256" key="8">
    <source>
        <dbReference type="ARBA" id="ARBA00022622"/>
    </source>
</evidence>
<evidence type="ECO:0000259" key="24">
    <source>
        <dbReference type="PROSITE" id="PS51677"/>
    </source>
</evidence>
<keyword evidence="15" id="KW-0119">Carbohydrate metabolism</keyword>
<evidence type="ECO:0000313" key="25">
    <source>
        <dbReference type="EMBL" id="KAK7058333.1"/>
    </source>
</evidence>
<comment type="catalytic activity">
    <reaction evidence="21">
        <text>[(1-&gt;4)-N-acetyl-beta-D-glucosaminyl](n) + n H2O = chitosan + n acetate</text>
        <dbReference type="Rhea" id="RHEA:10464"/>
        <dbReference type="Rhea" id="RHEA-COMP:9593"/>
        <dbReference type="Rhea" id="RHEA-COMP:9597"/>
        <dbReference type="ChEBI" id="CHEBI:15377"/>
        <dbReference type="ChEBI" id="CHEBI:17029"/>
        <dbReference type="ChEBI" id="CHEBI:30089"/>
        <dbReference type="ChEBI" id="CHEBI:57704"/>
        <dbReference type="EC" id="3.5.1.41"/>
    </reaction>
    <physiologicalReaction direction="left-to-right" evidence="21">
        <dbReference type="Rhea" id="RHEA:10465"/>
    </physiologicalReaction>
</comment>